<organism evidence="4">
    <name type="scientific">Lamellidens marginalis</name>
    <dbReference type="NCBI Taxonomy" id="644998"/>
    <lineage>
        <taxon>Eukaryota</taxon>
        <taxon>Metazoa</taxon>
        <taxon>Spiralia</taxon>
        <taxon>Lophotrochozoa</taxon>
        <taxon>Mollusca</taxon>
        <taxon>Bivalvia</taxon>
        <taxon>Autobranchia</taxon>
        <taxon>Heteroconchia</taxon>
        <taxon>Palaeoheterodonta</taxon>
        <taxon>Unionida</taxon>
        <taxon>Unionoidea</taxon>
        <taxon>Unionidae</taxon>
        <taxon>Parreysiinae</taxon>
        <taxon>Lamellidens</taxon>
    </lineage>
</organism>
<feature type="non-terminal residue" evidence="4">
    <location>
        <position position="1"/>
    </location>
</feature>
<evidence type="ECO:0000313" key="4">
    <source>
        <dbReference type="EMBL" id="AIP90356.1"/>
    </source>
</evidence>
<reference evidence="4" key="1">
    <citation type="submission" date="2014-06" db="EMBL/GenBank/DDBJ databases">
        <title>Biomonitoring in tropical open waters - Trends and prospects.</title>
        <authorList>
            <person name="Mohanty B.P."/>
            <person name="Mitra T."/>
            <person name="Mahanty A."/>
            <person name="Ganguly S."/>
            <person name="Banerjee S."/>
            <person name="Behera B.K."/>
            <person name="Sahu A.K."/>
            <person name="Singh S.D."/>
        </authorList>
    </citation>
    <scope>NUCLEOTIDE SEQUENCE</scope>
    <source>
        <strain evidence="4">CIFRIRR 01</strain>
    </source>
</reference>
<keyword evidence="2" id="KW-0547">Nucleotide-binding</keyword>
<protein>
    <submittedName>
        <fullName evidence="4">Heat shock protein 110</fullName>
    </submittedName>
</protein>
<gene>
    <name evidence="4" type="primary">HSP110</name>
</gene>
<dbReference type="Pfam" id="PF00012">
    <property type="entry name" value="HSP70"/>
    <property type="match status" value="1"/>
</dbReference>
<dbReference type="SUPFAM" id="SSF53067">
    <property type="entry name" value="Actin-like ATPase domain"/>
    <property type="match status" value="1"/>
</dbReference>
<dbReference type="InterPro" id="IPR013126">
    <property type="entry name" value="Hsp_70_fam"/>
</dbReference>
<dbReference type="Gene3D" id="3.30.420.40">
    <property type="match status" value="1"/>
</dbReference>
<evidence type="ECO:0000256" key="2">
    <source>
        <dbReference type="ARBA" id="ARBA00022741"/>
    </source>
</evidence>
<dbReference type="EMBL" id="KM091930">
    <property type="protein sequence ID" value="AIP90356.1"/>
    <property type="molecule type" value="mRNA"/>
</dbReference>
<dbReference type="FunFam" id="3.30.420.40:FF:000171">
    <property type="entry name" value="Heat shock 70 kDa protein 4"/>
    <property type="match status" value="1"/>
</dbReference>
<sequence>TKRKGSVEAFVLNKVLEFVLFVARFFTDLKRRFTRNASKIAGSTCRWCFNDSTAVAFYDFLYKEDP</sequence>
<evidence type="ECO:0000256" key="3">
    <source>
        <dbReference type="ARBA" id="ARBA00022840"/>
    </source>
</evidence>
<name>A0A0A7DLL7_9BIVA</name>
<comment type="similarity">
    <text evidence="1">Belongs to the heat shock protein 70 family.</text>
</comment>
<dbReference type="AlphaFoldDB" id="A0A0A7DLL7"/>
<dbReference type="GO" id="GO:0140662">
    <property type="term" value="F:ATP-dependent protein folding chaperone"/>
    <property type="evidence" value="ECO:0007669"/>
    <property type="project" value="InterPro"/>
</dbReference>
<proteinExistence type="evidence at transcript level"/>
<dbReference type="InterPro" id="IPR043129">
    <property type="entry name" value="ATPase_NBD"/>
</dbReference>
<feature type="non-terminal residue" evidence="4">
    <location>
        <position position="66"/>
    </location>
</feature>
<dbReference type="GO" id="GO:0005524">
    <property type="term" value="F:ATP binding"/>
    <property type="evidence" value="ECO:0007669"/>
    <property type="project" value="UniProtKB-KW"/>
</dbReference>
<keyword evidence="4" id="KW-0346">Stress response</keyword>
<accession>A0A0A7DLL7</accession>
<evidence type="ECO:0000256" key="1">
    <source>
        <dbReference type="ARBA" id="ARBA00007381"/>
    </source>
</evidence>
<keyword evidence="3" id="KW-0067">ATP-binding</keyword>